<dbReference type="Gene3D" id="3.20.10.10">
    <property type="entry name" value="D-amino Acid Aminotransferase, subunit A, domain 2"/>
    <property type="match status" value="1"/>
</dbReference>
<dbReference type="GO" id="GO:0046394">
    <property type="term" value="P:carboxylic acid biosynthetic process"/>
    <property type="evidence" value="ECO:0007669"/>
    <property type="project" value="UniProtKB-ARBA"/>
</dbReference>
<dbReference type="Pfam" id="PF01063">
    <property type="entry name" value="Aminotran_4"/>
    <property type="match status" value="1"/>
</dbReference>
<reference evidence="7" key="1">
    <citation type="journal article" date="2017" name="Appl. Environ. Microbiol.">
        <title>Genomic analysis of Calderihabitans maritimus KKC1, a thermophilic hydrogenogenic carboxydotrophic bacterium isolated from marine sediment.</title>
        <authorList>
            <person name="Omae K."/>
            <person name="Yoneda Y."/>
            <person name="Fukuyama Y."/>
            <person name="Yoshida T."/>
            <person name="Sako Y."/>
        </authorList>
    </citation>
    <scope>NUCLEOTIDE SEQUENCE [LARGE SCALE GENOMIC DNA]</scope>
    <source>
        <strain evidence="7">KKC1</strain>
    </source>
</reference>
<dbReference type="InterPro" id="IPR043131">
    <property type="entry name" value="BCAT-like_N"/>
</dbReference>
<dbReference type="InterPro" id="IPR050571">
    <property type="entry name" value="Class-IV_PLP-Dep_Aminotrnsfr"/>
</dbReference>
<evidence type="ECO:0000313" key="6">
    <source>
        <dbReference type="EMBL" id="GAW91307.1"/>
    </source>
</evidence>
<dbReference type="Gene3D" id="3.30.470.10">
    <property type="match status" value="1"/>
</dbReference>
<dbReference type="PANTHER" id="PTHR42743:SF11">
    <property type="entry name" value="AMINODEOXYCHORISMATE LYASE"/>
    <property type="match status" value="1"/>
</dbReference>
<dbReference type="PROSITE" id="PS00770">
    <property type="entry name" value="AA_TRANSFER_CLASS_4"/>
    <property type="match status" value="1"/>
</dbReference>
<dbReference type="GO" id="GO:0016829">
    <property type="term" value="F:lyase activity"/>
    <property type="evidence" value="ECO:0007669"/>
    <property type="project" value="UniProtKB-KW"/>
</dbReference>
<evidence type="ECO:0000313" key="7">
    <source>
        <dbReference type="Proteomes" id="UP000197032"/>
    </source>
</evidence>
<comment type="caution">
    <text evidence="6">The sequence shown here is derived from an EMBL/GenBank/DDBJ whole genome shotgun (WGS) entry which is preliminary data.</text>
</comment>
<dbReference type="InterPro" id="IPR018300">
    <property type="entry name" value="Aminotrans_IV_CS"/>
</dbReference>
<dbReference type="PANTHER" id="PTHR42743">
    <property type="entry name" value="AMINO-ACID AMINOTRANSFERASE"/>
    <property type="match status" value="1"/>
</dbReference>
<dbReference type="InterPro" id="IPR001544">
    <property type="entry name" value="Aminotrans_IV"/>
</dbReference>
<evidence type="ECO:0000256" key="4">
    <source>
        <dbReference type="RuleBase" id="RU004106"/>
    </source>
</evidence>
<comment type="similarity">
    <text evidence="2 4">Belongs to the class-IV pyridoxal-phosphate-dependent aminotransferase family.</text>
</comment>
<protein>
    <submittedName>
        <fullName evidence="6">Aminodeoxychorismate lyase</fullName>
    </submittedName>
</protein>
<evidence type="ECO:0000256" key="2">
    <source>
        <dbReference type="ARBA" id="ARBA00009320"/>
    </source>
</evidence>
<comment type="cofactor">
    <cofactor evidence="1 5">
        <name>pyridoxal 5'-phosphate</name>
        <dbReference type="ChEBI" id="CHEBI:597326"/>
    </cofactor>
</comment>
<dbReference type="GO" id="GO:0008652">
    <property type="term" value="P:amino acid biosynthetic process"/>
    <property type="evidence" value="ECO:0007669"/>
    <property type="project" value="UniProtKB-ARBA"/>
</dbReference>
<name>A0A1Z5HPJ6_9FIRM</name>
<dbReference type="AlphaFoldDB" id="A0A1Z5HPJ6"/>
<accession>A0A1Z5HPJ6</accession>
<dbReference type="RefSeq" id="WP_192868034.1">
    <property type="nucleotide sequence ID" value="NZ_BDGJ01000011.1"/>
</dbReference>
<dbReference type="Proteomes" id="UP000197032">
    <property type="component" value="Unassembled WGS sequence"/>
</dbReference>
<evidence type="ECO:0000256" key="1">
    <source>
        <dbReference type="ARBA" id="ARBA00001933"/>
    </source>
</evidence>
<dbReference type="GO" id="GO:0005829">
    <property type="term" value="C:cytosol"/>
    <property type="evidence" value="ECO:0007669"/>
    <property type="project" value="TreeGrafter"/>
</dbReference>
<evidence type="ECO:0000256" key="3">
    <source>
        <dbReference type="ARBA" id="ARBA00022898"/>
    </source>
</evidence>
<gene>
    <name evidence="6" type="ORF">KKC1_04690</name>
</gene>
<proteinExistence type="inferred from homology"/>
<organism evidence="6 7">
    <name type="scientific">Calderihabitans maritimus</name>
    <dbReference type="NCBI Taxonomy" id="1246530"/>
    <lineage>
        <taxon>Bacteria</taxon>
        <taxon>Bacillati</taxon>
        <taxon>Bacillota</taxon>
        <taxon>Clostridia</taxon>
        <taxon>Neomoorellales</taxon>
        <taxon>Calderihabitantaceae</taxon>
        <taxon>Calderihabitans</taxon>
    </lineage>
</organism>
<keyword evidence="6" id="KW-0456">Lyase</keyword>
<dbReference type="SUPFAM" id="SSF56752">
    <property type="entry name" value="D-aminoacid aminotransferase-like PLP-dependent enzymes"/>
    <property type="match status" value="1"/>
</dbReference>
<dbReference type="FunFam" id="3.20.10.10:FF:000002">
    <property type="entry name" value="D-alanine aminotransferase"/>
    <property type="match status" value="1"/>
</dbReference>
<evidence type="ECO:0000256" key="5">
    <source>
        <dbReference type="RuleBase" id="RU004516"/>
    </source>
</evidence>
<dbReference type="EMBL" id="BDGJ01000011">
    <property type="protein sequence ID" value="GAW91307.1"/>
    <property type="molecule type" value="Genomic_DNA"/>
</dbReference>
<keyword evidence="3 5" id="KW-0663">Pyridoxal phosphate</keyword>
<dbReference type="InterPro" id="IPR043132">
    <property type="entry name" value="BCAT-like_C"/>
</dbReference>
<keyword evidence="7" id="KW-1185">Reference proteome</keyword>
<dbReference type="InterPro" id="IPR036038">
    <property type="entry name" value="Aminotransferase-like"/>
</dbReference>
<sequence length="275" mass="30465">MEEVICLNGSLLPRSRAKISVKDRGFLYGEGLFETLHVYNNKAVLLEDHLARLLKSAQYLNLSLPCSRKELVKLVENTIEVNRGSEGILRIILSGGCEKPQLLITYQHGLPYRQENYRKGISAVISSIRRNPYSPVTKIKSLSFLDNILAREEARQQGALEGIMLNVNGFVAEGTMSNFFLVKQEQVITPDLNSGILPGITRATVLRLAAALGLPVEERQVELGEIFEADECFLTNALMGVMPLVEVNGRKVGNGDAPGKITSLLLQQYRDKILS</sequence>